<organism evidence="1 2">
    <name type="scientific">Odoribacter laneus YIT 12061</name>
    <dbReference type="NCBI Taxonomy" id="742817"/>
    <lineage>
        <taxon>Bacteria</taxon>
        <taxon>Pseudomonadati</taxon>
        <taxon>Bacteroidota</taxon>
        <taxon>Bacteroidia</taxon>
        <taxon>Bacteroidales</taxon>
        <taxon>Odoribacteraceae</taxon>
        <taxon>Odoribacter</taxon>
    </lineage>
</organism>
<dbReference type="Proteomes" id="UP000004892">
    <property type="component" value="Unassembled WGS sequence"/>
</dbReference>
<dbReference type="RefSeq" id="WP_009136047.1">
    <property type="nucleotide sequence ID" value="NZ_JH594596.1"/>
</dbReference>
<dbReference type="PATRIC" id="fig|742817.3.peg.956"/>
<name>H1DF63_9BACT</name>
<dbReference type="AlphaFoldDB" id="H1DF63"/>
<dbReference type="EMBL" id="ADMC01000014">
    <property type="protein sequence ID" value="EHP49381.1"/>
    <property type="molecule type" value="Genomic_DNA"/>
</dbReference>
<evidence type="ECO:0000313" key="2">
    <source>
        <dbReference type="Proteomes" id="UP000004892"/>
    </source>
</evidence>
<dbReference type="GeneID" id="98068497"/>
<gene>
    <name evidence="1" type="ORF">HMPREF9449_00899</name>
</gene>
<dbReference type="STRING" id="742817.HMPREF9449_00899"/>
<sequence length="163" mass="18441">MENKGLIEKTETFLKEVVMGELGKLQHAGLSYMQFVLMGQAIEVLGGFLDQKPMKAKGQGAKRFAACVKYLLGGRYRLLNENDFLYHTLRNQMTHTFIPGNQLLLLNGEENTAGYQHLERKGNQLVMISGVFYEDLCQACERLLVLLKEGRLKPKNIAFGDDE</sequence>
<accession>H1DF63</accession>
<comment type="caution">
    <text evidence="1">The sequence shown here is derived from an EMBL/GenBank/DDBJ whole genome shotgun (WGS) entry which is preliminary data.</text>
</comment>
<proteinExistence type="predicted"/>
<dbReference type="HOGENOM" id="CLU_1625388_0_0_10"/>
<evidence type="ECO:0000313" key="1">
    <source>
        <dbReference type="EMBL" id="EHP49381.1"/>
    </source>
</evidence>
<reference evidence="1 2" key="1">
    <citation type="submission" date="2012-01" db="EMBL/GenBank/DDBJ databases">
        <title>The Genome Sequence of Odoribacter laneus YIT 12061.</title>
        <authorList>
            <consortium name="The Broad Institute Genome Sequencing Platform"/>
            <person name="Earl A."/>
            <person name="Ward D."/>
            <person name="Feldgarden M."/>
            <person name="Gevers D."/>
            <person name="Morotomi M."/>
            <person name="Young S.K."/>
            <person name="Zeng Q."/>
            <person name="Gargeya S."/>
            <person name="Fitzgerald M."/>
            <person name="Haas B."/>
            <person name="Abouelleil A."/>
            <person name="Alvarado L."/>
            <person name="Arachchi H.M."/>
            <person name="Berlin A."/>
            <person name="Chapman S.B."/>
            <person name="Gearin G."/>
            <person name="Goldberg J."/>
            <person name="Griggs A."/>
            <person name="Gujja S."/>
            <person name="Hansen M."/>
            <person name="Heiman D."/>
            <person name="Howarth C."/>
            <person name="Larimer J."/>
            <person name="Lui A."/>
            <person name="MacDonald P.J.P."/>
            <person name="McCowen C."/>
            <person name="Montmayeur A."/>
            <person name="Murphy C."/>
            <person name="Neiman D."/>
            <person name="Pearson M."/>
            <person name="Priest M."/>
            <person name="Roberts A."/>
            <person name="Saif S."/>
            <person name="Shea T."/>
            <person name="Sisk P."/>
            <person name="Stolte C."/>
            <person name="Sykes S."/>
            <person name="Wortman J."/>
            <person name="Nusbaum C."/>
            <person name="Birren B."/>
        </authorList>
    </citation>
    <scope>NUCLEOTIDE SEQUENCE [LARGE SCALE GENOMIC DNA]</scope>
    <source>
        <strain evidence="1 2">YIT 12061</strain>
    </source>
</reference>
<dbReference type="eggNOG" id="ENOG5033DWR">
    <property type="taxonomic scope" value="Bacteria"/>
</dbReference>
<protein>
    <submittedName>
        <fullName evidence="1">Uncharacterized protein</fullName>
    </submittedName>
</protein>
<keyword evidence="2" id="KW-1185">Reference proteome</keyword>